<keyword evidence="5 8" id="KW-0812">Transmembrane</keyword>
<dbReference type="PANTHER" id="PTHR21716">
    <property type="entry name" value="TRANSMEMBRANE PROTEIN"/>
    <property type="match status" value="1"/>
</dbReference>
<comment type="caution">
    <text evidence="9">The sequence shown here is derived from an EMBL/GenBank/DDBJ whole genome shotgun (WGS) entry which is preliminary data.</text>
</comment>
<keyword evidence="3" id="KW-0813">Transport</keyword>
<keyword evidence="6 8" id="KW-1133">Transmembrane helix</keyword>
<feature type="transmembrane region" description="Helical" evidence="8">
    <location>
        <begin position="247"/>
        <end position="266"/>
    </location>
</feature>
<dbReference type="Gene3D" id="3.40.50.1820">
    <property type="entry name" value="alpha/beta hydrolase"/>
    <property type="match status" value="1"/>
</dbReference>
<dbReference type="PANTHER" id="PTHR21716:SF53">
    <property type="entry name" value="PERMEASE PERM-RELATED"/>
    <property type="match status" value="1"/>
</dbReference>
<evidence type="ECO:0000256" key="7">
    <source>
        <dbReference type="ARBA" id="ARBA00023136"/>
    </source>
</evidence>
<dbReference type="InterPro" id="IPR002549">
    <property type="entry name" value="AI-2E-like"/>
</dbReference>
<name>A0A840J6S0_9PSEU</name>
<evidence type="ECO:0000256" key="8">
    <source>
        <dbReference type="SAM" id="Phobius"/>
    </source>
</evidence>
<feature type="transmembrane region" description="Helical" evidence="8">
    <location>
        <begin position="45"/>
        <end position="66"/>
    </location>
</feature>
<organism evidence="9 10">
    <name type="scientific">Amycolatopsis jiangsuensis</name>
    <dbReference type="NCBI Taxonomy" id="1181879"/>
    <lineage>
        <taxon>Bacteria</taxon>
        <taxon>Bacillati</taxon>
        <taxon>Actinomycetota</taxon>
        <taxon>Actinomycetes</taxon>
        <taxon>Pseudonocardiales</taxon>
        <taxon>Pseudonocardiaceae</taxon>
        <taxon>Amycolatopsis</taxon>
    </lineage>
</organism>
<feature type="transmembrane region" description="Helical" evidence="8">
    <location>
        <begin position="159"/>
        <end position="183"/>
    </location>
</feature>
<sequence>MADAPAHGSGPRLSAGGLRRAAVVSGEVLLVLLALWAVRAAVAELSFVVVPVGFAILLAAFLQPVVSRLVRIGLPRRLAAALAILLGVVLVGGLLTLVAFTVANQLPRFGDQLGHTVDSARTWLRDGPWHVGDRQLEGLLHRGQTWLTEHQQALVSGTIGLFGTVTELLAGALLAIVTLALTLSGGPRMWSFALRALRPATAGLVDEAARLAFRGVVHYVRTTALIALLDALGIGIGLAVLRVPLALPLAVLVFLGAFVPYVGAFVSGTLSVLVALLGNGWVTALIMLAVVLGVQQLEGQVLQPLLTGTNVRLHPLVVLLGIAVGGTEAGIPGAIFAVPLVAAGHAVVRVLARHHGAAGTVILVAESEEVIPDEVSEALRRAGFATLFADGSGDGLLETLETQGRYGLLGWGEGAGTVLTAAGRHPERVHAVVCRSAYPGLGRNAVRAPVLVLAGGPVAGPASAWFREHLAGLPT</sequence>
<dbReference type="SUPFAM" id="SSF53474">
    <property type="entry name" value="alpha/beta-Hydrolases"/>
    <property type="match status" value="1"/>
</dbReference>
<keyword evidence="10" id="KW-1185">Reference proteome</keyword>
<evidence type="ECO:0000313" key="9">
    <source>
        <dbReference type="EMBL" id="MBB4689087.1"/>
    </source>
</evidence>
<evidence type="ECO:0000313" key="10">
    <source>
        <dbReference type="Proteomes" id="UP000581769"/>
    </source>
</evidence>
<feature type="transmembrane region" description="Helical" evidence="8">
    <location>
        <begin position="219"/>
        <end position="241"/>
    </location>
</feature>
<evidence type="ECO:0000256" key="1">
    <source>
        <dbReference type="ARBA" id="ARBA00004651"/>
    </source>
</evidence>
<comment type="subcellular location">
    <subcellularLocation>
        <location evidence="1">Cell membrane</location>
        <topology evidence="1">Multi-pass membrane protein</topology>
    </subcellularLocation>
</comment>
<dbReference type="EMBL" id="JACHMG010000001">
    <property type="protein sequence ID" value="MBB4689087.1"/>
    <property type="molecule type" value="Genomic_DNA"/>
</dbReference>
<feature type="transmembrane region" description="Helical" evidence="8">
    <location>
        <begin position="21"/>
        <end position="39"/>
    </location>
</feature>
<evidence type="ECO:0000256" key="2">
    <source>
        <dbReference type="ARBA" id="ARBA00009773"/>
    </source>
</evidence>
<dbReference type="InterPro" id="IPR029058">
    <property type="entry name" value="AB_hydrolase_fold"/>
</dbReference>
<feature type="transmembrane region" description="Helical" evidence="8">
    <location>
        <begin position="78"/>
        <end position="103"/>
    </location>
</feature>
<dbReference type="GO" id="GO:0005886">
    <property type="term" value="C:plasma membrane"/>
    <property type="evidence" value="ECO:0007669"/>
    <property type="project" value="UniProtKB-SubCell"/>
</dbReference>
<dbReference type="RefSeq" id="WP_184783680.1">
    <property type="nucleotide sequence ID" value="NZ_JACHMG010000001.1"/>
</dbReference>
<comment type="similarity">
    <text evidence="2">Belongs to the autoinducer-2 exporter (AI-2E) (TC 2.A.86) family.</text>
</comment>
<accession>A0A840J6S0</accession>
<keyword evidence="4" id="KW-1003">Cell membrane</keyword>
<gene>
    <name evidence="9" type="ORF">BJY18_006572</name>
</gene>
<dbReference type="AlphaFoldDB" id="A0A840J6S0"/>
<evidence type="ECO:0000256" key="5">
    <source>
        <dbReference type="ARBA" id="ARBA00022692"/>
    </source>
</evidence>
<evidence type="ECO:0000256" key="3">
    <source>
        <dbReference type="ARBA" id="ARBA00022448"/>
    </source>
</evidence>
<dbReference type="Proteomes" id="UP000581769">
    <property type="component" value="Unassembled WGS sequence"/>
</dbReference>
<dbReference type="GO" id="GO:0055085">
    <property type="term" value="P:transmembrane transport"/>
    <property type="evidence" value="ECO:0007669"/>
    <property type="project" value="TreeGrafter"/>
</dbReference>
<feature type="transmembrane region" description="Helical" evidence="8">
    <location>
        <begin position="317"/>
        <end position="343"/>
    </location>
</feature>
<protein>
    <submittedName>
        <fullName evidence="9">Putative PurR-regulated permease PerM</fullName>
    </submittedName>
</protein>
<feature type="transmembrane region" description="Helical" evidence="8">
    <location>
        <begin position="273"/>
        <end position="297"/>
    </location>
</feature>
<dbReference type="Pfam" id="PF01594">
    <property type="entry name" value="AI-2E_transport"/>
    <property type="match status" value="1"/>
</dbReference>
<reference evidence="9 10" key="1">
    <citation type="submission" date="2020-08" db="EMBL/GenBank/DDBJ databases">
        <title>Sequencing the genomes of 1000 actinobacteria strains.</title>
        <authorList>
            <person name="Klenk H.-P."/>
        </authorList>
    </citation>
    <scope>NUCLEOTIDE SEQUENCE [LARGE SCALE GENOMIC DNA]</scope>
    <source>
        <strain evidence="9 10">DSM 45859</strain>
    </source>
</reference>
<proteinExistence type="inferred from homology"/>
<evidence type="ECO:0000256" key="4">
    <source>
        <dbReference type="ARBA" id="ARBA00022475"/>
    </source>
</evidence>
<keyword evidence="7 8" id="KW-0472">Membrane</keyword>
<evidence type="ECO:0000256" key="6">
    <source>
        <dbReference type="ARBA" id="ARBA00022989"/>
    </source>
</evidence>